<evidence type="ECO:0000313" key="2">
    <source>
        <dbReference type="Proteomes" id="UP001230908"/>
    </source>
</evidence>
<name>A0ABU0ZPI4_9ACTN</name>
<gene>
    <name evidence="1" type="ORF">RB614_30510</name>
</gene>
<reference evidence="1 2" key="1">
    <citation type="submission" date="2023-08" db="EMBL/GenBank/DDBJ databases">
        <title>Phytohabitans sansha sp. nov., isolated from marine sediment.</title>
        <authorList>
            <person name="Zhao Y."/>
            <person name="Yi K."/>
        </authorList>
    </citation>
    <scope>NUCLEOTIDE SEQUENCE [LARGE SCALE GENOMIC DNA]</scope>
    <source>
        <strain evidence="1 2">ZYX-F-186</strain>
    </source>
</reference>
<dbReference type="RefSeq" id="WP_308716142.1">
    <property type="nucleotide sequence ID" value="NZ_JAVHUY010000035.1"/>
</dbReference>
<dbReference type="Proteomes" id="UP001230908">
    <property type="component" value="Unassembled WGS sequence"/>
</dbReference>
<protein>
    <recommendedName>
        <fullName evidence="3">Heparin-sulfate lyase N-terminal domain-containing protein</fullName>
    </recommendedName>
</protein>
<evidence type="ECO:0000313" key="1">
    <source>
        <dbReference type="EMBL" id="MDQ7908873.1"/>
    </source>
</evidence>
<dbReference type="EMBL" id="JAVHUY010000035">
    <property type="protein sequence ID" value="MDQ7908873.1"/>
    <property type="molecule type" value="Genomic_DNA"/>
</dbReference>
<proteinExistence type="predicted"/>
<accession>A0ABU0ZPI4</accession>
<organism evidence="1 2">
    <name type="scientific">Phytohabitans maris</name>
    <dbReference type="NCBI Taxonomy" id="3071409"/>
    <lineage>
        <taxon>Bacteria</taxon>
        <taxon>Bacillati</taxon>
        <taxon>Actinomycetota</taxon>
        <taxon>Actinomycetes</taxon>
        <taxon>Micromonosporales</taxon>
        <taxon>Micromonosporaceae</taxon>
    </lineage>
</organism>
<evidence type="ECO:0008006" key="3">
    <source>
        <dbReference type="Google" id="ProtNLM"/>
    </source>
</evidence>
<sequence length="227" mass="25476">MNNLERAAHRTAPDRRACRPLQRALQTDPGPARAVLPGTPRRHGLRLIPRPVGLLAGSFWADLEQHHPGIDSLNLSNDVALAWKERTRLTRDRRFPGRERRDRAALFFRVRAFYLDIAEWALEDPYWVQFAAPSPVRRSDTRGLHQDQEAGHRCDAPSGSANVYRNCRAAYWVGADGIWQVGATADRSAVRDYREVLGHAGAHTAVAGLSSGWRLNVVDAHAIGLWR</sequence>
<comment type="caution">
    <text evidence="1">The sequence shown here is derived from an EMBL/GenBank/DDBJ whole genome shotgun (WGS) entry which is preliminary data.</text>
</comment>
<keyword evidence="2" id="KW-1185">Reference proteome</keyword>